<reference evidence="1" key="1">
    <citation type="submission" date="2014-11" db="EMBL/GenBank/DDBJ databases">
        <authorList>
            <person name="Amaro Gonzalez C."/>
        </authorList>
    </citation>
    <scope>NUCLEOTIDE SEQUENCE</scope>
</reference>
<proteinExistence type="predicted"/>
<sequence>MTPKNVHHSENRNMKSNALGSYFSVSVFLNTSTYSLKNKLCLSSIFFLFVSVMTPPSQK</sequence>
<dbReference type="EMBL" id="GBXM01062252">
    <property type="protein sequence ID" value="JAH46325.1"/>
    <property type="molecule type" value="Transcribed_RNA"/>
</dbReference>
<protein>
    <submittedName>
        <fullName evidence="1">Uncharacterized protein</fullName>
    </submittedName>
</protein>
<reference evidence="1" key="2">
    <citation type="journal article" date="2015" name="Fish Shellfish Immunol.">
        <title>Early steps in the European eel (Anguilla anguilla)-Vibrio vulnificus interaction in the gills: Role of the RtxA13 toxin.</title>
        <authorList>
            <person name="Callol A."/>
            <person name="Pajuelo D."/>
            <person name="Ebbesson L."/>
            <person name="Teles M."/>
            <person name="MacKenzie S."/>
            <person name="Amaro C."/>
        </authorList>
    </citation>
    <scope>NUCLEOTIDE SEQUENCE</scope>
</reference>
<accession>A0A0E9T089</accession>
<dbReference type="AlphaFoldDB" id="A0A0E9T089"/>
<evidence type="ECO:0000313" key="1">
    <source>
        <dbReference type="EMBL" id="JAH46325.1"/>
    </source>
</evidence>
<organism evidence="1">
    <name type="scientific">Anguilla anguilla</name>
    <name type="common">European freshwater eel</name>
    <name type="synonym">Muraena anguilla</name>
    <dbReference type="NCBI Taxonomy" id="7936"/>
    <lineage>
        <taxon>Eukaryota</taxon>
        <taxon>Metazoa</taxon>
        <taxon>Chordata</taxon>
        <taxon>Craniata</taxon>
        <taxon>Vertebrata</taxon>
        <taxon>Euteleostomi</taxon>
        <taxon>Actinopterygii</taxon>
        <taxon>Neopterygii</taxon>
        <taxon>Teleostei</taxon>
        <taxon>Anguilliformes</taxon>
        <taxon>Anguillidae</taxon>
        <taxon>Anguilla</taxon>
    </lineage>
</organism>
<name>A0A0E9T089_ANGAN</name>